<feature type="transmembrane region" description="Helical" evidence="1">
    <location>
        <begin position="118"/>
        <end position="136"/>
    </location>
</feature>
<feature type="transmembrane region" description="Helical" evidence="1">
    <location>
        <begin position="236"/>
        <end position="263"/>
    </location>
</feature>
<dbReference type="EMBL" id="JAPMOU010000003">
    <property type="protein sequence ID" value="MDE1460935.1"/>
    <property type="molecule type" value="Genomic_DNA"/>
</dbReference>
<dbReference type="PRINTS" id="PR00949">
    <property type="entry name" value="TYPE3IMAPROT"/>
</dbReference>
<dbReference type="PANTHER" id="PTHR30161:SF2">
    <property type="entry name" value="INVASION PROTEIN INVA"/>
    <property type="match status" value="1"/>
</dbReference>
<dbReference type="Proteomes" id="UP001528823">
    <property type="component" value="Unassembled WGS sequence"/>
</dbReference>
<reference evidence="2 3" key="1">
    <citation type="submission" date="2022-11" db="EMBL/GenBank/DDBJ databases">
        <title>Spartinivicinus poritis sp. nov., isolated from scleractinian coral Porites lutea.</title>
        <authorList>
            <person name="Zhang G."/>
            <person name="Cai L."/>
            <person name="Wei Q."/>
        </authorList>
    </citation>
    <scope>NUCLEOTIDE SEQUENCE [LARGE SCALE GENOMIC DNA]</scope>
    <source>
        <strain evidence="2 3">A2-2</strain>
    </source>
</reference>
<feature type="transmembrane region" description="Helical" evidence="1">
    <location>
        <begin position="77"/>
        <end position="98"/>
    </location>
</feature>
<dbReference type="RefSeq" id="WP_274687306.1">
    <property type="nucleotide sequence ID" value="NZ_JAPMOU010000003.1"/>
</dbReference>
<sequence>MDITSQLSKKKVYSILSGRKDVIFVGLILLIVVMMIIPLPTLLVDFLIALNISFAVITIIVAIYLKDPVDFTTLPSVLLFATVFRLALSVTTTRLILLDAEAGDIISTFGDFVIQGNVAVGLIIFLIITLVQFIVITKGSERVAEVCARFSLDGMPGKQMSIDADLRSGMIDMQTAVRRRTHLQKESELFGSMDGAMKFVKGDAIAGLVITVVNIVGGLSIGMAQHQLEFDQALNIYSILTIGDGLTAQIPALFISIAAGIIITRVVNEDKEDLSTEITKQISVYPQSMVFAGILLCIFAFLPGFPTVLFLLLGSTLGAMGAHIIFKEKNQKTLKEVTWFDDRDNSLTDEEKYKPFPGITIKVSPTLDFLCKDEHFVRQFQVLEESFHSVFGIRLPSHRQIIDSKIKDDHYLIAIDDVPLYEGKFHKDKKILKKLPDTYNEKDFTPVNECWGYHQFFLVNPNVYDKGTMGKAFEAKSFFFHNLSNTLIRFSANFMGIQETRSLLDQINLEYSVLVSETLEVLPIAGLADLLKRLLDERVPLKHIRAILEAVVKHGKNEQDIEELIELVRADLALQISNQFAYARKISAYKLSYQLEQEIENAIRATGNSYFLDLPAEQIQNLFNLFKQKVTGFPFESDKQQAVFFVSKEVRRYLFKLLRQNQIYAYVLSLEELHPDYQLNIIETINYEVN</sequence>
<dbReference type="InterPro" id="IPR042196">
    <property type="entry name" value="FHIPEP_4"/>
</dbReference>
<dbReference type="Gene3D" id="3.40.50.12790">
    <property type="entry name" value="FHIPEP family, domain 4"/>
    <property type="match status" value="1"/>
</dbReference>
<feature type="transmembrane region" description="Helical" evidence="1">
    <location>
        <begin position="21"/>
        <end position="40"/>
    </location>
</feature>
<name>A0ABT5U3Z2_9GAMM</name>
<protein>
    <submittedName>
        <fullName evidence="2">Type III secretion system export apparatus subunit SctV</fullName>
    </submittedName>
</protein>
<organism evidence="2 3">
    <name type="scientific">Spartinivicinus poritis</name>
    <dbReference type="NCBI Taxonomy" id="2994640"/>
    <lineage>
        <taxon>Bacteria</taxon>
        <taxon>Pseudomonadati</taxon>
        <taxon>Pseudomonadota</taxon>
        <taxon>Gammaproteobacteria</taxon>
        <taxon>Oceanospirillales</taxon>
        <taxon>Zooshikellaceae</taxon>
        <taxon>Spartinivicinus</taxon>
    </lineage>
</organism>
<dbReference type="InterPro" id="IPR042193">
    <property type="entry name" value="FHIPEP_3"/>
</dbReference>
<feature type="transmembrane region" description="Helical" evidence="1">
    <location>
        <begin position="284"/>
        <end position="302"/>
    </location>
</feature>
<dbReference type="Pfam" id="PF00771">
    <property type="entry name" value="FHIPEP"/>
    <property type="match status" value="1"/>
</dbReference>
<keyword evidence="1" id="KW-0812">Transmembrane</keyword>
<feature type="transmembrane region" description="Helical" evidence="1">
    <location>
        <begin position="46"/>
        <end position="65"/>
    </location>
</feature>
<keyword evidence="1" id="KW-0472">Membrane</keyword>
<accession>A0ABT5U3Z2</accession>
<dbReference type="InterPro" id="IPR001712">
    <property type="entry name" value="T3SS_FHIPEP"/>
</dbReference>
<feature type="transmembrane region" description="Helical" evidence="1">
    <location>
        <begin position="204"/>
        <end position="224"/>
    </location>
</feature>
<evidence type="ECO:0000313" key="2">
    <source>
        <dbReference type="EMBL" id="MDE1460935.1"/>
    </source>
</evidence>
<dbReference type="PIRSF" id="PIRSF005419">
    <property type="entry name" value="FlhA"/>
    <property type="match status" value="1"/>
</dbReference>
<evidence type="ECO:0000256" key="1">
    <source>
        <dbReference type="SAM" id="Phobius"/>
    </source>
</evidence>
<keyword evidence="1" id="KW-1133">Transmembrane helix</keyword>
<keyword evidence="3" id="KW-1185">Reference proteome</keyword>
<comment type="caution">
    <text evidence="2">The sequence shown here is derived from an EMBL/GenBank/DDBJ whole genome shotgun (WGS) entry which is preliminary data.</text>
</comment>
<gene>
    <name evidence="2" type="primary">sctV</name>
    <name evidence="2" type="ORF">ORQ98_03020</name>
</gene>
<dbReference type="Gene3D" id="1.10.8.540">
    <property type="entry name" value="FHIPEP family, domain 3"/>
    <property type="match status" value="1"/>
</dbReference>
<dbReference type="PANTHER" id="PTHR30161">
    <property type="entry name" value="FLAGELLAR EXPORT PROTEIN, MEMBRANE FLHA SUBUNIT-RELATED"/>
    <property type="match status" value="1"/>
</dbReference>
<evidence type="ECO:0000313" key="3">
    <source>
        <dbReference type="Proteomes" id="UP001528823"/>
    </source>
</evidence>
<dbReference type="NCBIfam" id="TIGR01399">
    <property type="entry name" value="hrcV"/>
    <property type="match status" value="1"/>
</dbReference>
<dbReference type="InterPro" id="IPR006302">
    <property type="entry name" value="T3SS_HrcV"/>
</dbReference>
<proteinExistence type="predicted"/>